<dbReference type="AlphaFoldDB" id="H5U5F5"/>
<name>H5U5F5_9ACTN</name>
<feature type="compositionally biased region" description="Basic and acidic residues" evidence="1">
    <location>
        <begin position="10"/>
        <end position="26"/>
    </location>
</feature>
<evidence type="ECO:0000256" key="1">
    <source>
        <dbReference type="SAM" id="MobiDB-lite"/>
    </source>
</evidence>
<feature type="compositionally biased region" description="Low complexity" evidence="1">
    <location>
        <begin position="66"/>
        <end position="88"/>
    </location>
</feature>
<evidence type="ECO:0000313" key="2">
    <source>
        <dbReference type="EMBL" id="GAB40963.1"/>
    </source>
</evidence>
<reference evidence="2 3" key="1">
    <citation type="submission" date="2012-02" db="EMBL/GenBank/DDBJ databases">
        <title>Whole genome shotgun sequence of Gordonia sputi NBRC 100414.</title>
        <authorList>
            <person name="Yoshida I."/>
            <person name="Hosoyama A."/>
            <person name="Tsuchikane K."/>
            <person name="Katsumata H."/>
            <person name="Yamazaki S."/>
            <person name="Fujita N."/>
        </authorList>
    </citation>
    <scope>NUCLEOTIDE SEQUENCE [LARGE SCALE GENOMIC DNA]</scope>
    <source>
        <strain evidence="2 3">NBRC 100414</strain>
    </source>
</reference>
<dbReference type="Proteomes" id="UP000005845">
    <property type="component" value="Unassembled WGS sequence"/>
</dbReference>
<dbReference type="EMBL" id="BAFC01000116">
    <property type="protein sequence ID" value="GAB40963.1"/>
    <property type="molecule type" value="Genomic_DNA"/>
</dbReference>
<organism evidence="2 3">
    <name type="scientific">Gordonia sputi NBRC 100414</name>
    <dbReference type="NCBI Taxonomy" id="1089453"/>
    <lineage>
        <taxon>Bacteria</taxon>
        <taxon>Bacillati</taxon>
        <taxon>Actinomycetota</taxon>
        <taxon>Actinomycetes</taxon>
        <taxon>Mycobacteriales</taxon>
        <taxon>Gordoniaceae</taxon>
        <taxon>Gordonia</taxon>
    </lineage>
</organism>
<accession>H5U5F5</accession>
<feature type="region of interest" description="Disordered" evidence="1">
    <location>
        <begin position="1"/>
        <end position="35"/>
    </location>
</feature>
<feature type="region of interest" description="Disordered" evidence="1">
    <location>
        <begin position="66"/>
        <end position="117"/>
    </location>
</feature>
<protein>
    <submittedName>
        <fullName evidence="2">Uncharacterized protein</fullName>
    </submittedName>
</protein>
<proteinExistence type="predicted"/>
<sequence>MSGGVTDRSSQVERPELKPAPDEVRGPEASIRYGESMTRGTNLKVPTRIVLACCGALAATSLALTGCGSDQQSDTSSSATTQVSDSTSPAVVGGPRPGTPTTSVPPETAAGTKSCDQISGPDGALTVQILAGDVSCADAMTLAKSYGPKISSGEPQDVDGWSCAPATGHGLLAACEKGSDRVGFAP</sequence>
<dbReference type="eggNOG" id="ENOG5031VWF">
    <property type="taxonomic scope" value="Bacteria"/>
</dbReference>
<evidence type="ECO:0000313" key="3">
    <source>
        <dbReference type="Proteomes" id="UP000005845"/>
    </source>
</evidence>
<gene>
    <name evidence="2" type="ORF">GOSPT_118_00390</name>
</gene>
<comment type="caution">
    <text evidence="2">The sequence shown here is derived from an EMBL/GenBank/DDBJ whole genome shotgun (WGS) entry which is preliminary data.</text>
</comment>
<keyword evidence="3" id="KW-1185">Reference proteome</keyword>